<accession>A0A835MR27</accession>
<dbReference type="EMBL" id="JADGMS010000010">
    <property type="protein sequence ID" value="KAF9673369.1"/>
    <property type="molecule type" value="Genomic_DNA"/>
</dbReference>
<protein>
    <submittedName>
        <fullName evidence="4">Uncharacterized protein</fullName>
    </submittedName>
</protein>
<keyword evidence="3" id="KW-0012">Acyltransferase</keyword>
<dbReference type="OrthoDB" id="671439at2759"/>
<proteinExistence type="inferred from homology"/>
<organism evidence="4 5">
    <name type="scientific">Salix dunnii</name>
    <dbReference type="NCBI Taxonomy" id="1413687"/>
    <lineage>
        <taxon>Eukaryota</taxon>
        <taxon>Viridiplantae</taxon>
        <taxon>Streptophyta</taxon>
        <taxon>Embryophyta</taxon>
        <taxon>Tracheophyta</taxon>
        <taxon>Spermatophyta</taxon>
        <taxon>Magnoliopsida</taxon>
        <taxon>eudicotyledons</taxon>
        <taxon>Gunneridae</taxon>
        <taxon>Pentapetalae</taxon>
        <taxon>rosids</taxon>
        <taxon>fabids</taxon>
        <taxon>Malpighiales</taxon>
        <taxon>Salicaceae</taxon>
        <taxon>Saliceae</taxon>
        <taxon>Salix</taxon>
    </lineage>
</organism>
<reference evidence="4 5" key="1">
    <citation type="submission" date="2020-10" db="EMBL/GenBank/DDBJ databases">
        <title>Plant Genome Project.</title>
        <authorList>
            <person name="Zhang R.-G."/>
        </authorList>
    </citation>
    <scope>NUCLEOTIDE SEQUENCE [LARGE SCALE GENOMIC DNA]</scope>
    <source>
        <strain evidence="4">FAFU-HL-1</strain>
        <tissue evidence="4">Leaf</tissue>
    </source>
</reference>
<gene>
    <name evidence="4" type="ORF">SADUNF_Sadunf10G0017000</name>
</gene>
<dbReference type="PANTHER" id="PTHR31623">
    <property type="entry name" value="F21J9.9"/>
    <property type="match status" value="1"/>
</dbReference>
<dbReference type="AlphaFoldDB" id="A0A835MR27"/>
<evidence type="ECO:0000256" key="2">
    <source>
        <dbReference type="ARBA" id="ARBA00022679"/>
    </source>
</evidence>
<evidence type="ECO:0000256" key="3">
    <source>
        <dbReference type="ARBA" id="ARBA00023315"/>
    </source>
</evidence>
<keyword evidence="2" id="KW-0808">Transferase</keyword>
<evidence type="ECO:0000313" key="5">
    <source>
        <dbReference type="Proteomes" id="UP000657918"/>
    </source>
</evidence>
<keyword evidence="5" id="KW-1185">Reference proteome</keyword>
<dbReference type="GO" id="GO:0016746">
    <property type="term" value="F:acyltransferase activity"/>
    <property type="evidence" value="ECO:0007669"/>
    <property type="project" value="UniProtKB-KW"/>
</dbReference>
<dbReference type="Pfam" id="PF02458">
    <property type="entry name" value="Transferase"/>
    <property type="match status" value="1"/>
</dbReference>
<dbReference type="Proteomes" id="UP000657918">
    <property type="component" value="Unassembled WGS sequence"/>
</dbReference>
<evidence type="ECO:0000313" key="4">
    <source>
        <dbReference type="EMBL" id="KAF9673369.1"/>
    </source>
</evidence>
<comment type="caution">
    <text evidence="4">The sequence shown here is derived from an EMBL/GenBank/DDBJ whole genome shotgun (WGS) entry which is preliminary data.</text>
</comment>
<evidence type="ECO:0000256" key="1">
    <source>
        <dbReference type="ARBA" id="ARBA00009861"/>
    </source>
</evidence>
<comment type="similarity">
    <text evidence="1">Belongs to the plant acyltransferase family.</text>
</comment>
<dbReference type="PANTHER" id="PTHR31623:SF46">
    <property type="entry name" value="VINORINE SYNTHASE-LIKE"/>
    <property type="match status" value="1"/>
</dbReference>
<dbReference type="InterPro" id="IPR023213">
    <property type="entry name" value="CAT-like_dom_sf"/>
</dbReference>
<sequence>MELISRKIIKPSSPTLDHLRHYQLSFTDQLCPPVYNSFVFFYPADDADHIKFNSLEVSDQLQQSLSNVLTHFYPLAGRLKDNIYVDCNDEGVPFLQVRVKYCKLAHVLENREPSELNKFLPFEFDGDHHEFLLGVQFNIFECGGIGIGLCISHKISDIFSFFVFFKSWAATFRGEPVLEPPQFESATLFPAGNLFGYDPRNPIFKTNIVAKRFVFSKSSIETLIAKYYKETDTEKLQRQSPTDVLSAFLWHQIVAATKVERKTDTVHELVHYMNLRPVMCPPQSEYSFGNISWAAKTVPSEDEGCNLVSQIRESINKVDSEYVKTLQEGGMLGSVGEQIQRVARGEVVRFTFTSLCGLPIYEADFGWGKPVWAGSPRLTFKNQIVFTDTASGEGIEAKVQLTEEDMVKFQDTMELLESVTTDRPCILLSCSE</sequence>
<name>A0A835MR27_9ROSI</name>
<dbReference type="Gene3D" id="3.30.559.10">
    <property type="entry name" value="Chloramphenicol acetyltransferase-like domain"/>
    <property type="match status" value="2"/>
</dbReference>